<dbReference type="PANTHER" id="PTHR43846">
    <property type="entry name" value="UPF0176 PROTEIN YCEA"/>
    <property type="match status" value="1"/>
</dbReference>
<evidence type="ECO:0000256" key="3">
    <source>
        <dbReference type="ARBA" id="ARBA00045625"/>
    </source>
</evidence>
<dbReference type="InterPro" id="IPR020936">
    <property type="entry name" value="TrhO"/>
</dbReference>
<dbReference type="InterPro" id="IPR036873">
    <property type="entry name" value="Rhodanese-like_dom_sf"/>
</dbReference>
<dbReference type="PANTHER" id="PTHR43846:SF1">
    <property type="entry name" value="TRNA URIDINE(34) HYDROXYLASE"/>
    <property type="match status" value="1"/>
</dbReference>
<dbReference type="Proteomes" id="UP000243633">
    <property type="component" value="Chromosome 1"/>
</dbReference>
<evidence type="ECO:0000256" key="4">
    <source>
        <dbReference type="HAMAP-Rule" id="MF_00469"/>
    </source>
</evidence>
<dbReference type="GO" id="GO:0006400">
    <property type="term" value="P:tRNA modification"/>
    <property type="evidence" value="ECO:0007669"/>
    <property type="project" value="UniProtKB-UniRule"/>
</dbReference>
<dbReference type="PROSITE" id="PS50206">
    <property type="entry name" value="RHODANESE_3"/>
    <property type="match status" value="1"/>
</dbReference>
<dbReference type="EC" id="1.14.-.-" evidence="4"/>
<comment type="catalytic activity">
    <reaction evidence="4">
        <text>uridine(34) in tRNA + AH2 + O2 = 5-hydroxyuridine(34) in tRNA + A + H2O</text>
        <dbReference type="Rhea" id="RHEA:64224"/>
        <dbReference type="Rhea" id="RHEA-COMP:11727"/>
        <dbReference type="Rhea" id="RHEA-COMP:13381"/>
        <dbReference type="ChEBI" id="CHEBI:13193"/>
        <dbReference type="ChEBI" id="CHEBI:15377"/>
        <dbReference type="ChEBI" id="CHEBI:15379"/>
        <dbReference type="ChEBI" id="CHEBI:17499"/>
        <dbReference type="ChEBI" id="CHEBI:65315"/>
        <dbReference type="ChEBI" id="CHEBI:136877"/>
    </reaction>
</comment>
<dbReference type="Pfam" id="PF12368">
    <property type="entry name" value="Rhodanese_C"/>
    <property type="match status" value="1"/>
</dbReference>
<comment type="similarity">
    <text evidence="4">Belongs to the TrhO family.</text>
</comment>
<dbReference type="Pfam" id="PF00581">
    <property type="entry name" value="Rhodanese"/>
    <property type="match status" value="1"/>
</dbReference>
<dbReference type="Pfam" id="PF17773">
    <property type="entry name" value="UPF0176_N"/>
    <property type="match status" value="1"/>
</dbReference>
<accession>A0A160SZ49</accession>
<evidence type="ECO:0000313" key="7">
    <source>
        <dbReference type="Proteomes" id="UP000243633"/>
    </source>
</evidence>
<dbReference type="SMART" id="SM00450">
    <property type="entry name" value="RHOD"/>
    <property type="match status" value="1"/>
</dbReference>
<dbReference type="GO" id="GO:0016705">
    <property type="term" value="F:oxidoreductase activity, acting on paired donors, with incorporation or reduction of molecular oxygen"/>
    <property type="evidence" value="ECO:0007669"/>
    <property type="project" value="UniProtKB-UniRule"/>
</dbReference>
<dbReference type="RefSeq" id="WP_075472675.1">
    <property type="nucleotide sequence ID" value="NZ_CP135003.1"/>
</dbReference>
<reference evidence="7" key="1">
    <citation type="submission" date="2015-10" db="EMBL/GenBank/DDBJ databases">
        <authorList>
            <person name="Manzano-Marin A."/>
            <person name="Manzano-Marin A."/>
        </authorList>
    </citation>
    <scope>NUCLEOTIDE SEQUENCE [LARGE SCALE GENOMIC DNA]</scope>
    <source>
        <strain evidence="7">BTs</strain>
    </source>
</reference>
<dbReference type="InterPro" id="IPR040503">
    <property type="entry name" value="TRHO_N"/>
</dbReference>
<dbReference type="OrthoDB" id="9778326at2"/>
<evidence type="ECO:0000256" key="2">
    <source>
        <dbReference type="ARBA" id="ARBA00023002"/>
    </source>
</evidence>
<gene>
    <name evidence="6" type="primary">yceA</name>
    <name evidence="4" type="synonym">trhO</name>
    <name evidence="6" type="ORF">BTSPAZIEG_0244</name>
</gene>
<dbReference type="STRING" id="98804.BTSPAZIEG_0244"/>
<evidence type="ECO:0000313" key="6">
    <source>
        <dbReference type="EMBL" id="CUR53216.1"/>
    </source>
</evidence>
<dbReference type="NCBIfam" id="NF001133">
    <property type="entry name" value="PRK00142.1-1"/>
    <property type="match status" value="1"/>
</dbReference>
<organism evidence="6 7">
    <name type="scientific">Buchnera aphidicola subsp. Tuberolachnus salignus</name>
    <dbReference type="NCBI Taxonomy" id="98804"/>
    <lineage>
        <taxon>Bacteria</taxon>
        <taxon>Pseudomonadati</taxon>
        <taxon>Pseudomonadota</taxon>
        <taxon>Gammaproteobacteria</taxon>
        <taxon>Enterobacterales</taxon>
        <taxon>Erwiniaceae</taxon>
        <taxon>Buchnera</taxon>
    </lineage>
</organism>
<keyword evidence="7" id="KW-1185">Reference proteome</keyword>
<dbReference type="Gene3D" id="3.30.70.100">
    <property type="match status" value="1"/>
</dbReference>
<dbReference type="HAMAP" id="MF_00469">
    <property type="entry name" value="TrhO"/>
    <property type="match status" value="1"/>
</dbReference>
<dbReference type="PATRIC" id="fig|98804.3.peg.231"/>
<evidence type="ECO:0000259" key="5">
    <source>
        <dbReference type="PROSITE" id="PS50206"/>
    </source>
</evidence>
<keyword evidence="1 4" id="KW-0819">tRNA processing</keyword>
<dbReference type="SUPFAM" id="SSF52821">
    <property type="entry name" value="Rhodanese/Cell cycle control phosphatase"/>
    <property type="match status" value="1"/>
</dbReference>
<comment type="function">
    <text evidence="3">Catalyzes oxygen-dependent 5-hydroxyuridine (ho5U) modification at position 34 in tRNAs, the first step in 5-carboxymethoxyuridine (cmo5U) biosynthesis. May be part of an alternate pathway, which is able to bypass cmo5U biogenesis in a subset of tRNAs under aerobic conditions.</text>
</comment>
<dbReference type="AlphaFoldDB" id="A0A160SZ49"/>
<keyword evidence="2 4" id="KW-0560">Oxidoreductase</keyword>
<feature type="domain" description="Rhodanese" evidence="5">
    <location>
        <begin position="146"/>
        <end position="236"/>
    </location>
</feature>
<protein>
    <recommendedName>
        <fullName evidence="4">tRNA uridine(34) hydroxylase</fullName>
        <ecNumber evidence="4">1.14.-.-</ecNumber>
    </recommendedName>
    <alternativeName>
        <fullName evidence="4">tRNA hydroxylation protein O</fullName>
    </alternativeName>
</protein>
<evidence type="ECO:0000256" key="1">
    <source>
        <dbReference type="ARBA" id="ARBA00022694"/>
    </source>
</evidence>
<dbReference type="Gene3D" id="3.40.250.10">
    <property type="entry name" value="Rhodanese-like domain"/>
    <property type="match status" value="1"/>
</dbReference>
<dbReference type="InterPro" id="IPR022111">
    <property type="entry name" value="Rhodanese_C"/>
</dbReference>
<sequence>MKLLKKFVSNKILKKKILIDTTKRFVLSFYKYFFIVNPQKILNKIKIIFEQNNVLGRIYISYEGINAQISVPENFINKIVYCVQNLHIDLKNLKIQKEIHNQKMAFWKLIIKIRPQIVSSQIKNFFFNPKKVGKHINARTVNKYIHNKNYVFVDMRNDYEYQIGHFKNSIICSANTFRKQLKNLPKFLEKFRNKNIVLYCTGGIRCEKTSSFLLFLGFKNVFQIKGGILGYIHESKKKKLPIYFLGRLFVFDSRLEERITQDIFSKCKNCNNFTNNKYINCKNNFCHLLFIQCNVCSSIFQSFCSKKCQIFKKTFC</sequence>
<dbReference type="InterPro" id="IPR001763">
    <property type="entry name" value="Rhodanese-like_dom"/>
</dbReference>
<proteinExistence type="inferred from homology"/>
<dbReference type="EMBL" id="LN890285">
    <property type="protein sequence ID" value="CUR53216.1"/>
    <property type="molecule type" value="Genomic_DNA"/>
</dbReference>
<name>A0A160SZ49_BUCTT</name>